<dbReference type="Pfam" id="PF00380">
    <property type="entry name" value="Ribosomal_S9"/>
    <property type="match status" value="1"/>
</dbReference>
<dbReference type="SUPFAM" id="SSF54211">
    <property type="entry name" value="Ribosomal protein S5 domain 2-like"/>
    <property type="match status" value="1"/>
</dbReference>
<protein>
    <recommendedName>
        <fullName evidence="4">Small ribosomal subunit protein uS9</fullName>
    </recommendedName>
    <alternativeName>
        <fullName evidence="5">30S ribosomal protein S9</fullName>
    </alternativeName>
</protein>
<dbReference type="InterPro" id="IPR020568">
    <property type="entry name" value="Ribosomal_Su5_D2-typ_SF"/>
</dbReference>
<proteinExistence type="inferred from homology"/>
<dbReference type="GO" id="GO:0015935">
    <property type="term" value="C:small ribosomal subunit"/>
    <property type="evidence" value="ECO:0007669"/>
    <property type="project" value="TreeGrafter"/>
</dbReference>
<evidence type="ECO:0000256" key="1">
    <source>
        <dbReference type="ARBA" id="ARBA00005251"/>
    </source>
</evidence>
<dbReference type="InterPro" id="IPR000754">
    <property type="entry name" value="Ribosomal_uS9"/>
</dbReference>
<keyword evidence="2 6" id="KW-0689">Ribosomal protein</keyword>
<gene>
    <name evidence="6" type="primary">rpsI</name>
    <name evidence="6" type="ORF">ABNO52_01120</name>
</gene>
<organism evidence="6">
    <name type="scientific">Candidatus Shikimatogenerans sp. Tser</name>
    <dbReference type="NCBI Taxonomy" id="3158568"/>
    <lineage>
        <taxon>Bacteria</taxon>
        <taxon>Pseudomonadati</taxon>
        <taxon>Bacteroidota</taxon>
        <taxon>Flavobacteriia</taxon>
        <taxon>Flavobacteriales</taxon>
        <taxon>Candidatus Shikimatogenerans</taxon>
    </lineage>
</organism>
<dbReference type="InterPro" id="IPR014721">
    <property type="entry name" value="Ribsml_uS5_D2-typ_fold_subgr"/>
</dbReference>
<dbReference type="PANTHER" id="PTHR21569">
    <property type="entry name" value="RIBOSOMAL PROTEIN S9"/>
    <property type="match status" value="1"/>
</dbReference>
<evidence type="ECO:0000313" key="6">
    <source>
        <dbReference type="EMBL" id="XBT18185.1"/>
    </source>
</evidence>
<evidence type="ECO:0000256" key="5">
    <source>
        <dbReference type="ARBA" id="ARBA00035523"/>
    </source>
</evidence>
<dbReference type="EMBL" id="CP157893">
    <property type="protein sequence ID" value="XBT18185.1"/>
    <property type="molecule type" value="Genomic_DNA"/>
</dbReference>
<accession>A0AAU7QRD6</accession>
<evidence type="ECO:0000256" key="3">
    <source>
        <dbReference type="ARBA" id="ARBA00023274"/>
    </source>
</evidence>
<evidence type="ECO:0000256" key="2">
    <source>
        <dbReference type="ARBA" id="ARBA00022980"/>
    </source>
</evidence>
<keyword evidence="3" id="KW-0687">Ribonucleoprotein</keyword>
<dbReference type="GO" id="GO:0003735">
    <property type="term" value="F:structural constituent of ribosome"/>
    <property type="evidence" value="ECO:0007669"/>
    <property type="project" value="InterPro"/>
</dbReference>
<dbReference type="AlphaFoldDB" id="A0AAU7QRD6"/>
<name>A0AAU7QRD6_9FLAO</name>
<comment type="similarity">
    <text evidence="1">Belongs to the universal ribosomal protein uS9 family.</text>
</comment>
<sequence>MNKINYHIVSKRKTTVARIYMKYGKGNIIINNKSITLYFKNNIYFLFKIKLILNKIKFFKHKKYDFFINIYGGGNNSQIESIIYGIIKLLYLHDKKYLFLKNNLFLRNDNRKVERKKFGKKKARKSFQFSKR</sequence>
<dbReference type="GO" id="GO:0006412">
    <property type="term" value="P:translation"/>
    <property type="evidence" value="ECO:0007669"/>
    <property type="project" value="InterPro"/>
</dbReference>
<dbReference type="GO" id="GO:0003723">
    <property type="term" value="F:RNA binding"/>
    <property type="evidence" value="ECO:0007669"/>
    <property type="project" value="TreeGrafter"/>
</dbReference>
<dbReference type="Gene3D" id="3.30.230.10">
    <property type="match status" value="1"/>
</dbReference>
<evidence type="ECO:0000256" key="4">
    <source>
        <dbReference type="ARBA" id="ARBA00035259"/>
    </source>
</evidence>
<dbReference type="PANTHER" id="PTHR21569:SF1">
    <property type="entry name" value="SMALL RIBOSOMAL SUBUNIT PROTEIN US9M"/>
    <property type="match status" value="1"/>
</dbReference>
<reference evidence="6" key="1">
    <citation type="submission" date="2024-06" db="EMBL/GenBank/DDBJ databases">
        <title>Diversity, functionality, and evolutionary history of bacterial symbionts in false click beetles (Coleoptera, Throscidae).</title>
        <authorList>
            <person name="Wierz J.C."/>
            <person name="Malm H."/>
            <person name="Kaltenpoth M."/>
            <person name="Engl T."/>
        </authorList>
    </citation>
    <scope>NUCLEOTIDE SEQUENCE</scope>
    <source>
        <strain evidence="6">Tser</strain>
    </source>
</reference>